<organism evidence="2 3">
    <name type="scientific">Limulus polyphemus</name>
    <name type="common">Atlantic horseshoe crab</name>
    <dbReference type="NCBI Taxonomy" id="6850"/>
    <lineage>
        <taxon>Eukaryota</taxon>
        <taxon>Metazoa</taxon>
        <taxon>Ecdysozoa</taxon>
        <taxon>Arthropoda</taxon>
        <taxon>Chelicerata</taxon>
        <taxon>Merostomata</taxon>
        <taxon>Xiphosura</taxon>
        <taxon>Limulidae</taxon>
        <taxon>Limulus</taxon>
    </lineage>
</organism>
<dbReference type="InterPro" id="IPR008266">
    <property type="entry name" value="Tyr_kinase_AS"/>
</dbReference>
<dbReference type="SUPFAM" id="SSF56112">
    <property type="entry name" value="Protein kinase-like (PK-like)"/>
    <property type="match status" value="1"/>
</dbReference>
<dbReference type="PROSITE" id="PS00109">
    <property type="entry name" value="PROTEIN_KINASE_TYR"/>
    <property type="match status" value="1"/>
</dbReference>
<dbReference type="Gene3D" id="1.10.510.10">
    <property type="entry name" value="Transferase(Phosphotransferase) domain 1"/>
    <property type="match status" value="1"/>
</dbReference>
<dbReference type="Gene3D" id="3.30.200.20">
    <property type="entry name" value="Phosphorylase Kinase, domain 1"/>
    <property type="match status" value="1"/>
</dbReference>
<feature type="domain" description="Protein kinase" evidence="1">
    <location>
        <begin position="1"/>
        <end position="271"/>
    </location>
</feature>
<dbReference type="Pfam" id="PF07714">
    <property type="entry name" value="PK_Tyr_Ser-Thr"/>
    <property type="match status" value="1"/>
</dbReference>
<dbReference type="Proteomes" id="UP000694941">
    <property type="component" value="Unplaced"/>
</dbReference>
<dbReference type="InterPro" id="IPR000719">
    <property type="entry name" value="Prot_kinase_dom"/>
</dbReference>
<dbReference type="CDD" id="cd00192">
    <property type="entry name" value="PTKc"/>
    <property type="match status" value="1"/>
</dbReference>
<protein>
    <submittedName>
        <fullName evidence="3">Tyrosine-protein kinase receptor Tie-1-like</fullName>
    </submittedName>
</protein>
<gene>
    <name evidence="3" type="primary">LOC106457604</name>
</gene>
<sequence>MGCILRSLLTDEQQKKLRPWLVARKEVESMELVGEDTCCKVDVVAFIEEALVLSECRHRNVVGLMAVTVDLNLQLPVIVFPYMQNGDLQSYLRRKQEQQEQFQQEDVLLMKRHLLFSLHIANGMKYITEMGYIHRDLATRNCMLDEYFVVKIGDFGLAQTVSANSSMKTSRQRCMPIRWMAPESMRCGEFSEKSDVWSYGVTIWEILTLAKTPYFDLANIEILPFLTSGNRLSRPTVCPDNIYTVIQRCFEENPNDRPGFSEIVQYLEDYITLTSGYLNLQSSSSCPDTCPI</sequence>
<dbReference type="PIRSF" id="PIRSF000654">
    <property type="entry name" value="Integrin-linked_kinase"/>
    <property type="match status" value="1"/>
</dbReference>
<dbReference type="PRINTS" id="PR00109">
    <property type="entry name" value="TYRKINASE"/>
</dbReference>
<dbReference type="InterPro" id="IPR020635">
    <property type="entry name" value="Tyr_kinase_cat_dom"/>
</dbReference>
<dbReference type="InterPro" id="IPR011009">
    <property type="entry name" value="Kinase-like_dom_sf"/>
</dbReference>
<dbReference type="InterPro" id="IPR001245">
    <property type="entry name" value="Ser-Thr/Tyr_kinase_cat_dom"/>
</dbReference>
<name>A0ABM1B0U9_LIMPO</name>
<dbReference type="PROSITE" id="PS50011">
    <property type="entry name" value="PROTEIN_KINASE_DOM"/>
    <property type="match status" value="1"/>
</dbReference>
<reference evidence="3" key="1">
    <citation type="submission" date="2025-08" db="UniProtKB">
        <authorList>
            <consortium name="RefSeq"/>
        </authorList>
    </citation>
    <scope>IDENTIFICATION</scope>
    <source>
        <tissue evidence="3">Muscle</tissue>
    </source>
</reference>
<proteinExistence type="predicted"/>
<dbReference type="InterPro" id="IPR050122">
    <property type="entry name" value="RTK"/>
</dbReference>
<evidence type="ECO:0000259" key="1">
    <source>
        <dbReference type="PROSITE" id="PS50011"/>
    </source>
</evidence>
<keyword evidence="2" id="KW-1185">Reference proteome</keyword>
<dbReference type="SMART" id="SM00219">
    <property type="entry name" value="TyrKc"/>
    <property type="match status" value="1"/>
</dbReference>
<dbReference type="GeneID" id="106457604"/>
<dbReference type="RefSeq" id="XP_013772495.1">
    <property type="nucleotide sequence ID" value="XM_013917041.2"/>
</dbReference>
<dbReference type="PANTHER" id="PTHR24416:SF617">
    <property type="entry name" value="RET ONCOGENE, ISOFORM A"/>
    <property type="match status" value="1"/>
</dbReference>
<evidence type="ECO:0000313" key="3">
    <source>
        <dbReference type="RefSeq" id="XP_013772495.1"/>
    </source>
</evidence>
<evidence type="ECO:0000313" key="2">
    <source>
        <dbReference type="Proteomes" id="UP000694941"/>
    </source>
</evidence>
<accession>A0ABM1B0U9</accession>
<dbReference type="PANTHER" id="PTHR24416">
    <property type="entry name" value="TYROSINE-PROTEIN KINASE RECEPTOR"/>
    <property type="match status" value="1"/>
</dbReference>